<keyword evidence="4" id="KW-1185">Reference proteome</keyword>
<evidence type="ECO:0000313" key="3">
    <source>
        <dbReference type="EMBL" id="MCP3731597.1"/>
    </source>
</evidence>
<dbReference type="Gene3D" id="2.40.128.520">
    <property type="match status" value="1"/>
</dbReference>
<dbReference type="InterPro" id="IPR019223">
    <property type="entry name" value="DUF2147"/>
</dbReference>
<feature type="domain" description="DUF2147" evidence="2">
    <location>
        <begin position="45"/>
        <end position="148"/>
    </location>
</feature>
<dbReference type="RefSeq" id="WP_254294329.1">
    <property type="nucleotide sequence ID" value="NZ_JAMLDX010000011.1"/>
</dbReference>
<evidence type="ECO:0000256" key="1">
    <source>
        <dbReference type="SAM" id="SignalP"/>
    </source>
</evidence>
<proteinExistence type="predicted"/>
<dbReference type="PANTHER" id="PTHR36919:SF2">
    <property type="entry name" value="BLL6627 PROTEIN"/>
    <property type="match status" value="1"/>
</dbReference>
<reference evidence="3" key="1">
    <citation type="submission" date="2022-05" db="EMBL/GenBank/DDBJ databases">
        <title>Sphingomonas sp. strain MG17 Genome sequencing and assembly.</title>
        <authorList>
            <person name="Kim I."/>
        </authorList>
    </citation>
    <scope>NUCLEOTIDE SEQUENCE</scope>
    <source>
        <strain evidence="3">MG17</strain>
    </source>
</reference>
<evidence type="ECO:0000313" key="4">
    <source>
        <dbReference type="Proteomes" id="UP001139451"/>
    </source>
</evidence>
<sequence>MQISATKRRATGPRRWTAALAGALIVAMTPGASAGGDVAMPAASDWRNPGNTVHIRLRPCGGDRMCGTVIWASDKAKADARRGGTEKLVGSNLFRDFRRVAPGEYKGRVFVPDLNRTFAGQMKVEGDAMTGKGCVLAGLICKQQVWKRIS</sequence>
<comment type="caution">
    <text evidence="3">The sequence shown here is derived from an EMBL/GenBank/DDBJ whole genome shotgun (WGS) entry which is preliminary data.</text>
</comment>
<gene>
    <name evidence="3" type="ORF">M9978_14310</name>
</gene>
<accession>A0A9X2HK39</accession>
<dbReference type="AlphaFoldDB" id="A0A9X2HK39"/>
<protein>
    <submittedName>
        <fullName evidence="3">DUF2147 domain-containing protein</fullName>
    </submittedName>
</protein>
<dbReference type="EMBL" id="JAMLDX010000011">
    <property type="protein sequence ID" value="MCP3731597.1"/>
    <property type="molecule type" value="Genomic_DNA"/>
</dbReference>
<dbReference type="Proteomes" id="UP001139451">
    <property type="component" value="Unassembled WGS sequence"/>
</dbReference>
<feature type="signal peptide" evidence="1">
    <location>
        <begin position="1"/>
        <end position="34"/>
    </location>
</feature>
<feature type="chain" id="PRO_5040924234" evidence="1">
    <location>
        <begin position="35"/>
        <end position="150"/>
    </location>
</feature>
<dbReference type="Pfam" id="PF09917">
    <property type="entry name" value="DUF2147"/>
    <property type="match status" value="1"/>
</dbReference>
<dbReference type="PANTHER" id="PTHR36919">
    <property type="entry name" value="BLR1215 PROTEIN"/>
    <property type="match status" value="1"/>
</dbReference>
<organism evidence="3 4">
    <name type="scientific">Sphingomonas tagetis</name>
    <dbReference type="NCBI Taxonomy" id="2949092"/>
    <lineage>
        <taxon>Bacteria</taxon>
        <taxon>Pseudomonadati</taxon>
        <taxon>Pseudomonadota</taxon>
        <taxon>Alphaproteobacteria</taxon>
        <taxon>Sphingomonadales</taxon>
        <taxon>Sphingomonadaceae</taxon>
        <taxon>Sphingomonas</taxon>
    </lineage>
</organism>
<evidence type="ECO:0000259" key="2">
    <source>
        <dbReference type="Pfam" id="PF09917"/>
    </source>
</evidence>
<name>A0A9X2HK39_9SPHN</name>
<keyword evidence="1" id="KW-0732">Signal</keyword>